<sequence length="114" mass="13360">LSDPEFPQYVIRQWDTKLIPPFQHLFERYSDSGLTVATDRPVAINGLVQRLARTSNTRCQYGVFEKDFHRRLLWRRSQESLSPISLTHQQETPSWCWKAYGRAIRPVDIEAGEV</sequence>
<reference evidence="1" key="1">
    <citation type="journal article" date="2020" name="Stud. Mycol.">
        <title>101 Dothideomycetes genomes: a test case for predicting lifestyles and emergence of pathogens.</title>
        <authorList>
            <person name="Haridas S."/>
            <person name="Albert R."/>
            <person name="Binder M."/>
            <person name="Bloem J."/>
            <person name="Labutti K."/>
            <person name="Salamov A."/>
            <person name="Andreopoulos B."/>
            <person name="Baker S."/>
            <person name="Barry K."/>
            <person name="Bills G."/>
            <person name="Bluhm B."/>
            <person name="Cannon C."/>
            <person name="Castanera R."/>
            <person name="Culley D."/>
            <person name="Daum C."/>
            <person name="Ezra D."/>
            <person name="Gonzalez J."/>
            <person name="Henrissat B."/>
            <person name="Kuo A."/>
            <person name="Liang C."/>
            <person name="Lipzen A."/>
            <person name="Lutzoni F."/>
            <person name="Magnuson J."/>
            <person name="Mondo S."/>
            <person name="Nolan M."/>
            <person name="Ohm R."/>
            <person name="Pangilinan J."/>
            <person name="Park H.-J."/>
            <person name="Ramirez L."/>
            <person name="Alfaro M."/>
            <person name="Sun H."/>
            <person name="Tritt A."/>
            <person name="Yoshinaga Y."/>
            <person name="Zwiers L.-H."/>
            <person name="Turgeon B."/>
            <person name="Goodwin S."/>
            <person name="Spatafora J."/>
            <person name="Crous P."/>
            <person name="Grigoriev I."/>
        </authorList>
    </citation>
    <scope>NUCLEOTIDE SEQUENCE</scope>
    <source>
        <strain evidence="1">CBS 123094</strain>
    </source>
</reference>
<keyword evidence="2" id="KW-1185">Reference proteome</keyword>
<feature type="non-terminal residue" evidence="1">
    <location>
        <position position="1"/>
    </location>
</feature>
<evidence type="ECO:0000313" key="2">
    <source>
        <dbReference type="Proteomes" id="UP000799779"/>
    </source>
</evidence>
<evidence type="ECO:0000313" key="1">
    <source>
        <dbReference type="EMBL" id="KAF1999195.1"/>
    </source>
</evidence>
<dbReference type="Proteomes" id="UP000799779">
    <property type="component" value="Unassembled WGS sequence"/>
</dbReference>
<protein>
    <submittedName>
        <fullName evidence="1">Uncharacterized protein</fullName>
    </submittedName>
</protein>
<name>A0A6A5WJ94_9PLEO</name>
<gene>
    <name evidence="1" type="ORF">P154DRAFT_437578</name>
</gene>
<proteinExistence type="predicted"/>
<organism evidence="1 2">
    <name type="scientific">Amniculicola lignicola CBS 123094</name>
    <dbReference type="NCBI Taxonomy" id="1392246"/>
    <lineage>
        <taxon>Eukaryota</taxon>
        <taxon>Fungi</taxon>
        <taxon>Dikarya</taxon>
        <taxon>Ascomycota</taxon>
        <taxon>Pezizomycotina</taxon>
        <taxon>Dothideomycetes</taxon>
        <taxon>Pleosporomycetidae</taxon>
        <taxon>Pleosporales</taxon>
        <taxon>Amniculicolaceae</taxon>
        <taxon>Amniculicola</taxon>
    </lineage>
</organism>
<dbReference type="EMBL" id="ML977597">
    <property type="protein sequence ID" value="KAF1999195.1"/>
    <property type="molecule type" value="Genomic_DNA"/>
</dbReference>
<dbReference type="OrthoDB" id="4161196at2759"/>
<accession>A0A6A5WJ94</accession>
<dbReference type="AlphaFoldDB" id="A0A6A5WJ94"/>